<accession>A0A6H5FV14</accession>
<evidence type="ECO:0000259" key="2">
    <source>
        <dbReference type="Pfam" id="PF25818"/>
    </source>
</evidence>
<evidence type="ECO:0000256" key="1">
    <source>
        <dbReference type="PROSITE-ProRule" id="PRU00182"/>
    </source>
</evidence>
<dbReference type="SUPFAM" id="SSF55174">
    <property type="entry name" value="Alpha-L RNA-binding motif"/>
    <property type="match status" value="1"/>
</dbReference>
<dbReference type="OrthoDB" id="4150at2759"/>
<dbReference type="AlphaFoldDB" id="A0A6H5FV14"/>
<dbReference type="InterPro" id="IPR057896">
    <property type="entry name" value="MTRES1_C"/>
</dbReference>
<dbReference type="GO" id="GO:1903108">
    <property type="term" value="P:regulation of mitochondrial transcription"/>
    <property type="evidence" value="ECO:0007669"/>
    <property type="project" value="TreeGrafter"/>
</dbReference>
<reference evidence="3 4" key="1">
    <citation type="submission" date="2020-02" db="EMBL/GenBank/DDBJ databases">
        <authorList>
            <person name="Ferguson B K."/>
        </authorList>
    </citation>
    <scope>NUCLEOTIDE SEQUENCE [LARGE SCALE GENOMIC DNA]</scope>
</reference>
<dbReference type="PANTHER" id="PTHR13633:SF3">
    <property type="entry name" value="MITOCHONDRIAL TRANSCRIPTION RESCUE FACTOR 1"/>
    <property type="match status" value="1"/>
</dbReference>
<keyword evidence="4" id="KW-1185">Reference proteome</keyword>
<dbReference type="EMBL" id="CADCXU010001016">
    <property type="protein sequence ID" value="CAA9993676.1"/>
    <property type="molecule type" value="Genomic_DNA"/>
</dbReference>
<dbReference type="Pfam" id="PF25818">
    <property type="entry name" value="MTRES1_C"/>
    <property type="match status" value="1"/>
</dbReference>
<evidence type="ECO:0000313" key="4">
    <source>
        <dbReference type="Proteomes" id="UP000479000"/>
    </source>
</evidence>
<gene>
    <name evidence="3" type="ORF">NTEN_LOCUS575</name>
</gene>
<dbReference type="PANTHER" id="PTHR13633">
    <property type="entry name" value="MITOCHONDRIAL TRANSCRIPTION RESCUE FACTOR 1"/>
    <property type="match status" value="1"/>
</dbReference>
<feature type="domain" description="Mitochondrial transcription rescue factor 1 C-terminal" evidence="2">
    <location>
        <begin position="2"/>
        <end position="95"/>
    </location>
</feature>
<dbReference type="Gene3D" id="3.10.290.10">
    <property type="entry name" value="RNA-binding S4 domain"/>
    <property type="match status" value="1"/>
</dbReference>
<name>A0A6H5FV14_9HEMI</name>
<proteinExistence type="predicted"/>
<keyword evidence="1" id="KW-0694">RNA-binding</keyword>
<evidence type="ECO:0000313" key="3">
    <source>
        <dbReference type="EMBL" id="CAA9993676.1"/>
    </source>
</evidence>
<dbReference type="InterPro" id="IPR036986">
    <property type="entry name" value="S4_RNA-bd_sf"/>
</dbReference>
<protein>
    <recommendedName>
        <fullName evidence="2">Mitochondrial transcription rescue factor 1 C-terminal domain-containing protein</fullName>
    </recommendedName>
</protein>
<dbReference type="GO" id="GO:0005739">
    <property type="term" value="C:mitochondrion"/>
    <property type="evidence" value="ECO:0007669"/>
    <property type="project" value="TreeGrafter"/>
</dbReference>
<dbReference type="Proteomes" id="UP000479000">
    <property type="component" value="Unassembled WGS sequence"/>
</dbReference>
<dbReference type="PROSITE" id="PS50889">
    <property type="entry name" value="S4"/>
    <property type="match status" value="1"/>
</dbReference>
<sequence length="104" mass="11631">MTSLRADLVLKIGLGIARNKIETLFYESKIRVNGGKITKKSHRVGIGDEVDIIKGKSPVNPNLMVVSRVVVLSAKEHEEGDKITVRMRRYKSLNIENTEIDDAI</sequence>
<organism evidence="3 4">
    <name type="scientific">Nesidiocoris tenuis</name>
    <dbReference type="NCBI Taxonomy" id="355587"/>
    <lineage>
        <taxon>Eukaryota</taxon>
        <taxon>Metazoa</taxon>
        <taxon>Ecdysozoa</taxon>
        <taxon>Arthropoda</taxon>
        <taxon>Hexapoda</taxon>
        <taxon>Insecta</taxon>
        <taxon>Pterygota</taxon>
        <taxon>Neoptera</taxon>
        <taxon>Paraneoptera</taxon>
        <taxon>Hemiptera</taxon>
        <taxon>Heteroptera</taxon>
        <taxon>Panheteroptera</taxon>
        <taxon>Cimicomorpha</taxon>
        <taxon>Miridae</taxon>
        <taxon>Dicyphina</taxon>
        <taxon>Nesidiocoris</taxon>
    </lineage>
</organism>
<dbReference type="GO" id="GO:0003723">
    <property type="term" value="F:RNA binding"/>
    <property type="evidence" value="ECO:0007669"/>
    <property type="project" value="UniProtKB-KW"/>
</dbReference>